<proteinExistence type="predicted"/>
<dbReference type="EMBL" id="MLYV02001124">
    <property type="protein sequence ID" value="PSR72966.1"/>
    <property type="molecule type" value="Genomic_DNA"/>
</dbReference>
<organism evidence="1 2">
    <name type="scientific">Hermanssonia centrifuga</name>
    <dbReference type="NCBI Taxonomy" id="98765"/>
    <lineage>
        <taxon>Eukaryota</taxon>
        <taxon>Fungi</taxon>
        <taxon>Dikarya</taxon>
        <taxon>Basidiomycota</taxon>
        <taxon>Agaricomycotina</taxon>
        <taxon>Agaricomycetes</taxon>
        <taxon>Polyporales</taxon>
        <taxon>Meruliaceae</taxon>
        <taxon>Hermanssonia</taxon>
    </lineage>
</organism>
<dbReference type="AlphaFoldDB" id="A0A2R6NKV8"/>
<sequence length="93" mass="10208">METHLDIFPPLEDLVDPSLALEATVGSAFSPASASYSLSAFPIVGRGWVGEQATAVGRPSRSAKERYLAWWNGYVVFTGAGRLRDHMVKRRID</sequence>
<keyword evidence="2" id="KW-1185">Reference proteome</keyword>
<gene>
    <name evidence="1" type="ORF">PHLCEN_2v11203</name>
</gene>
<dbReference type="Proteomes" id="UP000186601">
    <property type="component" value="Unassembled WGS sequence"/>
</dbReference>
<protein>
    <submittedName>
        <fullName evidence="1">Uncharacterized protein</fullName>
    </submittedName>
</protein>
<evidence type="ECO:0000313" key="2">
    <source>
        <dbReference type="Proteomes" id="UP000186601"/>
    </source>
</evidence>
<accession>A0A2R6NKV8</accession>
<evidence type="ECO:0000313" key="1">
    <source>
        <dbReference type="EMBL" id="PSR72966.1"/>
    </source>
</evidence>
<reference evidence="1 2" key="1">
    <citation type="submission" date="2018-02" db="EMBL/GenBank/DDBJ databases">
        <title>Genome sequence of the basidiomycete white-rot fungus Phlebia centrifuga.</title>
        <authorList>
            <person name="Granchi Z."/>
            <person name="Peng M."/>
            <person name="de Vries R.P."/>
            <person name="Hilden K."/>
            <person name="Makela M.R."/>
            <person name="Grigoriev I."/>
            <person name="Riley R."/>
        </authorList>
    </citation>
    <scope>NUCLEOTIDE SEQUENCE [LARGE SCALE GENOMIC DNA]</scope>
    <source>
        <strain evidence="1 2">FBCC195</strain>
    </source>
</reference>
<name>A0A2R6NKV8_9APHY</name>
<comment type="caution">
    <text evidence="1">The sequence shown here is derived from an EMBL/GenBank/DDBJ whole genome shotgun (WGS) entry which is preliminary data.</text>
</comment>